<reference evidence="1" key="1">
    <citation type="submission" date="2015-04" db="UniProtKB">
        <authorList>
            <consortium name="EnsemblPlants"/>
        </authorList>
    </citation>
    <scope>IDENTIFICATION</scope>
</reference>
<sequence length="216" mass="23822">MSISFPVSDATTVQPFFSSMYGRNSLAFSLDEKRATLQDSGKHQWHEQFILCNCKEIAMKKHQEPTWPGVFYLLTINAKLEMPSKSISDWIWGIAGHLPRRWLSHSGLVAVLRHRPAVVLGSGVVGPPVAAAASRLLDRAWAACVAIRWRCQSRSVEFGDSEMKALLCLPVLAMATPLDTIHLLEGVAIGALVQFHFEGILRGVHETNTESSLCTA</sequence>
<protein>
    <submittedName>
        <fullName evidence="1">Uncharacterized protein</fullName>
    </submittedName>
</protein>
<dbReference type="EnsemblPlants" id="OPUNC08G08100.1">
    <property type="protein sequence ID" value="OPUNC08G08100.1"/>
    <property type="gene ID" value="OPUNC08G08100"/>
</dbReference>
<name>A0A0E0LT57_ORYPU</name>
<dbReference type="AlphaFoldDB" id="A0A0E0LT57"/>
<reference evidence="1" key="2">
    <citation type="submission" date="2018-05" db="EMBL/GenBank/DDBJ databases">
        <title>OpunRS2 (Oryza punctata Reference Sequence Version 2).</title>
        <authorList>
            <person name="Zhang J."/>
            <person name="Kudrna D."/>
            <person name="Lee S."/>
            <person name="Talag J."/>
            <person name="Welchert J."/>
            <person name="Wing R.A."/>
        </authorList>
    </citation>
    <scope>NUCLEOTIDE SEQUENCE [LARGE SCALE GENOMIC DNA]</scope>
</reference>
<dbReference type="STRING" id="4537.A0A0E0LT57"/>
<organism evidence="1">
    <name type="scientific">Oryza punctata</name>
    <name type="common">Red rice</name>
    <dbReference type="NCBI Taxonomy" id="4537"/>
    <lineage>
        <taxon>Eukaryota</taxon>
        <taxon>Viridiplantae</taxon>
        <taxon>Streptophyta</taxon>
        <taxon>Embryophyta</taxon>
        <taxon>Tracheophyta</taxon>
        <taxon>Spermatophyta</taxon>
        <taxon>Magnoliopsida</taxon>
        <taxon>Liliopsida</taxon>
        <taxon>Poales</taxon>
        <taxon>Poaceae</taxon>
        <taxon>BOP clade</taxon>
        <taxon>Oryzoideae</taxon>
        <taxon>Oryzeae</taxon>
        <taxon>Oryzinae</taxon>
        <taxon>Oryza</taxon>
    </lineage>
</organism>
<dbReference type="Gramene" id="OPUNC08G08100.1">
    <property type="protein sequence ID" value="OPUNC08G08100.1"/>
    <property type="gene ID" value="OPUNC08G08100"/>
</dbReference>
<evidence type="ECO:0000313" key="1">
    <source>
        <dbReference type="EnsemblPlants" id="OPUNC08G08100.1"/>
    </source>
</evidence>
<proteinExistence type="predicted"/>
<accession>A0A0E0LT57</accession>
<dbReference type="HOGENOM" id="CLU_1279457_0_0_1"/>
<evidence type="ECO:0000313" key="2">
    <source>
        <dbReference type="Proteomes" id="UP000026962"/>
    </source>
</evidence>
<dbReference type="Proteomes" id="UP000026962">
    <property type="component" value="Chromosome 8"/>
</dbReference>
<keyword evidence="2" id="KW-1185">Reference proteome</keyword>